<protein>
    <submittedName>
        <fullName evidence="1">Uncharacterized protein</fullName>
    </submittedName>
</protein>
<comment type="caution">
    <text evidence="1">The sequence shown here is derived from an EMBL/GenBank/DDBJ whole genome shotgun (WGS) entry which is preliminary data.</text>
</comment>
<dbReference type="EMBL" id="NFZW01000026">
    <property type="protein sequence ID" value="RFA32681.1"/>
    <property type="molecule type" value="Genomic_DNA"/>
</dbReference>
<accession>A0A3E0WKL1</accession>
<evidence type="ECO:0000313" key="1">
    <source>
        <dbReference type="EMBL" id="RFA32681.1"/>
    </source>
</evidence>
<evidence type="ECO:0000313" key="2">
    <source>
        <dbReference type="Proteomes" id="UP000256763"/>
    </source>
</evidence>
<keyword evidence="2" id="KW-1185">Reference proteome</keyword>
<proteinExistence type="predicted"/>
<organism evidence="1 2">
    <name type="scientific">Alkalilimnicola ehrlichii</name>
    <dbReference type="NCBI Taxonomy" id="351052"/>
    <lineage>
        <taxon>Bacteria</taxon>
        <taxon>Pseudomonadati</taxon>
        <taxon>Pseudomonadota</taxon>
        <taxon>Gammaproteobacteria</taxon>
        <taxon>Chromatiales</taxon>
        <taxon>Ectothiorhodospiraceae</taxon>
        <taxon>Alkalilimnicola</taxon>
    </lineage>
</organism>
<dbReference type="AlphaFoldDB" id="A0A3E0WKL1"/>
<gene>
    <name evidence="1" type="ORF">CAL65_18930</name>
</gene>
<name>A0A3E0WKL1_9GAMM</name>
<dbReference type="Proteomes" id="UP000256763">
    <property type="component" value="Unassembled WGS sequence"/>
</dbReference>
<sequence>MDRSTNFQNALAHYQLAPDFEVPVLGPDNPAGANYCYGDLKSSKGISGARSGLSELVLEQITFRFDAEGMCGRFLTKPCTAAASQPRLVTFVKRQERLCQTTKI</sequence>
<reference evidence="2" key="1">
    <citation type="submission" date="2017-05" db="EMBL/GenBank/DDBJ databases">
        <authorList>
            <person name="Sharma S."/>
            <person name="Sidhu C."/>
            <person name="Pinnaka A.K."/>
        </authorList>
    </citation>
    <scope>NUCLEOTIDE SEQUENCE [LARGE SCALE GENOMIC DNA]</scope>
    <source>
        <strain evidence="2">AK93</strain>
    </source>
</reference>